<organism evidence="1">
    <name type="scientific">Bracon brevicornis</name>
    <dbReference type="NCBI Taxonomy" id="1563983"/>
    <lineage>
        <taxon>Eukaryota</taxon>
        <taxon>Metazoa</taxon>
        <taxon>Ecdysozoa</taxon>
        <taxon>Arthropoda</taxon>
        <taxon>Hexapoda</taxon>
        <taxon>Insecta</taxon>
        <taxon>Pterygota</taxon>
        <taxon>Neoptera</taxon>
        <taxon>Endopterygota</taxon>
        <taxon>Hymenoptera</taxon>
        <taxon>Apocrita</taxon>
        <taxon>Ichneumonoidea</taxon>
        <taxon>Braconidae</taxon>
        <taxon>Braconinae</taxon>
        <taxon>Bracon</taxon>
    </lineage>
</organism>
<dbReference type="AlphaFoldDB" id="A0A6V7IK66"/>
<name>A0A6V7IK66_9HYME</name>
<evidence type="ECO:0000313" key="1">
    <source>
        <dbReference type="EMBL" id="CAD1540150.1"/>
    </source>
</evidence>
<sequence length="28" mass="3533">MHMLDQVPYTNLVKKRQIKWLDYKKCRP</sequence>
<reference evidence="1" key="1">
    <citation type="submission" date="2020-07" db="EMBL/GenBank/DDBJ databases">
        <authorList>
            <person name="Ferguson B K."/>
        </authorList>
    </citation>
    <scope>NUCLEOTIDE SEQUENCE</scope>
    <source>
        <strain evidence="1">L06</strain>
    </source>
</reference>
<dbReference type="EMBL" id="CADCXW020000007">
    <property type="protein sequence ID" value="CAD1540150.1"/>
    <property type="molecule type" value="Genomic_DNA"/>
</dbReference>
<gene>
    <name evidence="1" type="ORF">BBRV_LOCUS27675</name>
</gene>
<proteinExistence type="predicted"/>
<protein>
    <submittedName>
        <fullName evidence="1">Uncharacterized protein</fullName>
    </submittedName>
</protein>
<accession>A0A6V7IK66</accession>